<dbReference type="SMART" id="SM00202">
    <property type="entry name" value="SR"/>
    <property type="match status" value="6"/>
</dbReference>
<dbReference type="Gene3D" id="3.10.250.10">
    <property type="entry name" value="SRCR-like domain"/>
    <property type="match status" value="6"/>
</dbReference>
<dbReference type="Proteomes" id="UP000007110">
    <property type="component" value="Unassembled WGS sequence"/>
</dbReference>
<proteinExistence type="predicted"/>
<evidence type="ECO:0000256" key="7">
    <source>
        <dbReference type="SAM" id="MobiDB-lite"/>
    </source>
</evidence>
<evidence type="ECO:0000313" key="12">
    <source>
        <dbReference type="Proteomes" id="UP000007110"/>
    </source>
</evidence>
<feature type="disulfide bond" evidence="6">
    <location>
        <begin position="205"/>
        <end position="215"/>
    </location>
</feature>
<dbReference type="FunFam" id="3.10.250.10:FF:000001">
    <property type="entry name" value="Lysyl oxidase 4 isoform X1"/>
    <property type="match status" value="1"/>
</dbReference>
<feature type="disulfide bond" evidence="6">
    <location>
        <begin position="54"/>
        <end position="118"/>
    </location>
</feature>
<evidence type="ECO:0000256" key="8">
    <source>
        <dbReference type="SAM" id="Phobius"/>
    </source>
</evidence>
<reference evidence="11" key="2">
    <citation type="submission" date="2021-01" db="UniProtKB">
        <authorList>
            <consortium name="EnsemblMetazoa"/>
        </authorList>
    </citation>
    <scope>IDENTIFICATION</scope>
</reference>
<dbReference type="Pfam" id="PF00530">
    <property type="entry name" value="SRCR"/>
    <property type="match status" value="6"/>
</dbReference>
<feature type="compositionally biased region" description="Basic and acidic residues" evidence="7">
    <location>
        <begin position="940"/>
        <end position="950"/>
    </location>
</feature>
<dbReference type="PANTHER" id="PTHR48071:SF18">
    <property type="entry name" value="DELETED IN MALIGNANT BRAIN TUMORS 1 PROTEIN-RELATED"/>
    <property type="match status" value="1"/>
</dbReference>
<feature type="disulfide bond" evidence="6">
    <location>
        <begin position="311"/>
        <end position="321"/>
    </location>
</feature>
<evidence type="ECO:0000313" key="11">
    <source>
        <dbReference type="EnsemblMetazoa" id="XP_030831139"/>
    </source>
</evidence>
<feature type="domain" description="SRCR" evidence="10">
    <location>
        <begin position="566"/>
        <end position="664"/>
    </location>
</feature>
<feature type="disulfide bond" evidence="6">
    <location>
        <begin position="67"/>
        <end position="128"/>
    </location>
</feature>
<evidence type="ECO:0000256" key="1">
    <source>
        <dbReference type="ARBA" id="ARBA00022729"/>
    </source>
</evidence>
<feature type="compositionally biased region" description="Polar residues" evidence="7">
    <location>
        <begin position="899"/>
        <end position="914"/>
    </location>
</feature>
<feature type="chain" id="PRO_5029448768" description="SRCR domain-containing protein" evidence="9">
    <location>
        <begin position="27"/>
        <end position="950"/>
    </location>
</feature>
<dbReference type="PROSITE" id="PS50287">
    <property type="entry name" value="SRCR_2"/>
    <property type="match status" value="6"/>
</dbReference>
<feature type="disulfide bond" evidence="6">
    <location>
        <begin position="389"/>
        <end position="450"/>
    </location>
</feature>
<dbReference type="AlphaFoldDB" id="A0A7M7N6F7"/>
<feature type="disulfide bond" evidence="6">
    <location>
        <begin position="161"/>
        <end position="225"/>
    </location>
</feature>
<accession>A0A7M7N6F7</accession>
<evidence type="ECO:0000259" key="10">
    <source>
        <dbReference type="PROSITE" id="PS50287"/>
    </source>
</evidence>
<dbReference type="KEGG" id="spu:591703"/>
<feature type="signal peptide" evidence="9">
    <location>
        <begin position="1"/>
        <end position="26"/>
    </location>
</feature>
<feature type="disulfide bond" evidence="6">
    <location>
        <begin position="98"/>
        <end position="108"/>
    </location>
</feature>
<comment type="caution">
    <text evidence="6">Lacks conserved residue(s) required for the propagation of feature annotation.</text>
</comment>
<dbReference type="EnsemblMetazoa" id="XM_030975279">
    <property type="protein sequence ID" value="XP_030831139"/>
    <property type="gene ID" value="LOC591703"/>
</dbReference>
<dbReference type="GO" id="GO:0016020">
    <property type="term" value="C:membrane"/>
    <property type="evidence" value="ECO:0007669"/>
    <property type="project" value="InterPro"/>
</dbReference>
<dbReference type="OrthoDB" id="536948at2759"/>
<evidence type="ECO:0000256" key="9">
    <source>
        <dbReference type="SAM" id="SignalP"/>
    </source>
</evidence>
<feature type="region of interest" description="Disordered" evidence="7">
    <location>
        <begin position="823"/>
        <end position="950"/>
    </location>
</feature>
<feature type="compositionally biased region" description="Pro residues" evidence="7">
    <location>
        <begin position="720"/>
        <end position="729"/>
    </location>
</feature>
<feature type="domain" description="SRCR" evidence="10">
    <location>
        <begin position="459"/>
        <end position="559"/>
    </location>
</feature>
<dbReference type="FunFam" id="3.10.250.10:FF:000007">
    <property type="entry name" value="Soluble scavenger receptor cysteine-rich domain-containing protein SSC5D"/>
    <property type="match status" value="1"/>
</dbReference>
<dbReference type="OMA" id="WDISEAT"/>
<feature type="transmembrane region" description="Helical" evidence="8">
    <location>
        <begin position="676"/>
        <end position="699"/>
    </location>
</feature>
<feature type="compositionally biased region" description="Low complexity" evidence="7">
    <location>
        <begin position="872"/>
        <end position="886"/>
    </location>
</feature>
<keyword evidence="3 6" id="KW-1015">Disulfide bond</keyword>
<feature type="disulfide bond" evidence="6">
    <location>
        <begin position="633"/>
        <end position="643"/>
    </location>
</feature>
<keyword evidence="12" id="KW-1185">Reference proteome</keyword>
<feature type="disulfide bond" evidence="6">
    <location>
        <begin position="174"/>
        <end position="235"/>
    </location>
</feature>
<feature type="domain" description="SRCR" evidence="10">
    <location>
        <begin position="351"/>
        <end position="451"/>
    </location>
</feature>
<feature type="compositionally biased region" description="Pro residues" evidence="7">
    <location>
        <begin position="752"/>
        <end position="795"/>
    </location>
</feature>
<evidence type="ECO:0000256" key="4">
    <source>
        <dbReference type="ARBA" id="ARBA00023170"/>
    </source>
</evidence>
<dbReference type="InterPro" id="IPR001190">
    <property type="entry name" value="SRCR"/>
</dbReference>
<protein>
    <recommendedName>
        <fullName evidence="10">SRCR domain-containing protein</fullName>
    </recommendedName>
</protein>
<keyword evidence="2" id="KW-0677">Repeat</keyword>
<dbReference type="InterPro" id="IPR036772">
    <property type="entry name" value="SRCR-like_dom_sf"/>
</dbReference>
<feature type="disulfide bond" evidence="6">
    <location>
        <begin position="528"/>
        <end position="538"/>
    </location>
</feature>
<reference evidence="12" key="1">
    <citation type="submission" date="2015-02" db="EMBL/GenBank/DDBJ databases">
        <title>Genome sequencing for Strongylocentrotus purpuratus.</title>
        <authorList>
            <person name="Murali S."/>
            <person name="Liu Y."/>
            <person name="Vee V."/>
            <person name="English A."/>
            <person name="Wang M."/>
            <person name="Skinner E."/>
            <person name="Han Y."/>
            <person name="Muzny D.M."/>
            <person name="Worley K.C."/>
            <person name="Gibbs R.A."/>
        </authorList>
    </citation>
    <scope>NUCLEOTIDE SEQUENCE</scope>
</reference>
<keyword evidence="8" id="KW-0812">Transmembrane</keyword>
<feature type="domain" description="SRCR" evidence="10">
    <location>
        <begin position="29"/>
        <end position="129"/>
    </location>
</feature>
<dbReference type="SUPFAM" id="SSF56487">
    <property type="entry name" value="SRCR-like"/>
    <property type="match status" value="6"/>
</dbReference>
<feature type="domain" description="SRCR" evidence="10">
    <location>
        <begin position="136"/>
        <end position="236"/>
    </location>
</feature>
<keyword evidence="5" id="KW-0325">Glycoprotein</keyword>
<dbReference type="PROSITE" id="PS00420">
    <property type="entry name" value="SRCR_1"/>
    <property type="match status" value="4"/>
</dbReference>
<dbReference type="FunFam" id="3.10.250.10:FF:000006">
    <property type="entry name" value="neurotrypsin isoform X2"/>
    <property type="match status" value="4"/>
</dbReference>
<feature type="disulfide bond" evidence="6">
    <location>
        <begin position="497"/>
        <end position="558"/>
    </location>
</feature>
<sequence length="950" mass="102918">MRRENIVLSKEILFLLLHVIMTTVISQEIRLVGGEFDAEGRVEIFHSDAWGTVCDDDFGIEEANVACRQLGYVGAIDFFPKAFFGAGMGNIWLDEVRCNGNEESLASCGNRGWRIHNCVHSEDVGVSCYSSDQYKVRLVGGSTDYEGRVEINYKGAWGSICDDSWDISEATVVCKQLGYTGALQAVGDAVFGTGDGVIMLDDVNCEGNEGTLDMCSHRGWFVHDCTMAEVAGVKCDIEDHIVRLVDGGAQNQGRVEVIFNGTWATICNEQWDIQDANVICRQLGYIGATEAAMNGEYEPGSGIVALSEVRCEGWEHELNDCYHGLWGTSGSTCTHDMDAGVMCANQTKFDIRLVGEDVESIGRVEVFYDGAWGTVCDDLWDLADARVVCRQLGYRDALEATVSAAHGPGNGRFILDNVQCMGTELNLTDCLHDGFMMHNCQTNEDAGVICQTADNSYTIRLVDGNVASEGRVEVVYNDEWGTICDDDWDIDDARVICRQLGYTNAEKATLEASFGGGSGVIWLDDVMCDGTEPSIFTCPSSEWGDHNCEHTEDAGVICTDDGSSQIRLVDGSDSRGGRLEIYFEGSWGTVCDDSWDEVDAEVACQELGFVGVEDHKATYPTGEERIWLDDVHCEGGESSIRYCSHNGWGEHNCAHTEDVGIVCRRGGTVSGLSKGAIVSIATGCIAIFVIVMVTVTCFYSRRTRKPETTEPRRSGSQWNSPPPSSPRPPQVYSINQNVFYNSYGQTMHVNSSPPPRSPLGPPNAYPPAPSNAYPPTPSNAYPPAPFPMPSEPPPDYEMISSYTPQSIFQGNLVREPHSINLAAAAGPSSSSSEFARTPATPISPGPSQPEGYLSSPFPDLVSVGFNLPSEPPSYSAASQSSSIPPSRDAAPGYSRDDGASTSNQRTQNSRNSHAPSGRDPPPFHTDDNAYSNAAFSGDTAEGKDNVSMEI</sequence>
<dbReference type="GeneID" id="591703"/>
<feature type="disulfide bond" evidence="6">
    <location>
        <begin position="484"/>
        <end position="548"/>
    </location>
</feature>
<feature type="disulfide bond" evidence="6">
    <location>
        <begin position="420"/>
        <end position="430"/>
    </location>
</feature>
<dbReference type="RefSeq" id="XP_030831139.1">
    <property type="nucleotide sequence ID" value="XM_030975279.1"/>
</dbReference>
<feature type="compositionally biased region" description="Low complexity" evidence="7">
    <location>
        <begin position="823"/>
        <end position="835"/>
    </location>
</feature>
<feature type="domain" description="SRCR" evidence="10">
    <location>
        <begin position="242"/>
        <end position="344"/>
    </location>
</feature>
<evidence type="ECO:0000256" key="2">
    <source>
        <dbReference type="ARBA" id="ARBA00022737"/>
    </source>
</evidence>
<feature type="region of interest" description="Disordered" evidence="7">
    <location>
        <begin position="703"/>
        <end position="731"/>
    </location>
</feature>
<dbReference type="InParanoid" id="A0A7M7N6F7"/>
<feature type="region of interest" description="Disordered" evidence="7">
    <location>
        <begin position="745"/>
        <end position="800"/>
    </location>
</feature>
<dbReference type="PANTHER" id="PTHR48071">
    <property type="entry name" value="SRCR DOMAIN-CONTAINING PROTEIN"/>
    <property type="match status" value="1"/>
</dbReference>
<keyword evidence="1 9" id="KW-0732">Signal</keyword>
<name>A0A7M7N6F7_STRPU</name>
<feature type="disulfide bond" evidence="6">
    <location>
        <begin position="376"/>
        <end position="440"/>
    </location>
</feature>
<evidence type="ECO:0000256" key="5">
    <source>
        <dbReference type="ARBA" id="ARBA00023180"/>
    </source>
</evidence>
<keyword evidence="8" id="KW-0472">Membrane</keyword>
<evidence type="ECO:0000256" key="3">
    <source>
        <dbReference type="ARBA" id="ARBA00023157"/>
    </source>
</evidence>
<evidence type="ECO:0000256" key="6">
    <source>
        <dbReference type="PROSITE-ProRule" id="PRU00196"/>
    </source>
</evidence>
<organism evidence="11 12">
    <name type="scientific">Strongylocentrotus purpuratus</name>
    <name type="common">Purple sea urchin</name>
    <dbReference type="NCBI Taxonomy" id="7668"/>
    <lineage>
        <taxon>Eukaryota</taxon>
        <taxon>Metazoa</taxon>
        <taxon>Echinodermata</taxon>
        <taxon>Eleutherozoa</taxon>
        <taxon>Echinozoa</taxon>
        <taxon>Echinoidea</taxon>
        <taxon>Euechinoidea</taxon>
        <taxon>Echinacea</taxon>
        <taxon>Camarodonta</taxon>
        <taxon>Echinidea</taxon>
        <taxon>Strongylocentrotidae</taxon>
        <taxon>Strongylocentrotus</taxon>
    </lineage>
</organism>
<dbReference type="PRINTS" id="PR00258">
    <property type="entry name" value="SPERACTRCPTR"/>
</dbReference>
<keyword evidence="8" id="KW-1133">Transmembrane helix</keyword>
<keyword evidence="4" id="KW-0675">Receptor</keyword>